<name>A0A7G7BJC4_9ACTN</name>
<keyword evidence="1" id="KW-0812">Transmembrane</keyword>
<evidence type="ECO:0000256" key="1">
    <source>
        <dbReference type="SAM" id="Phobius"/>
    </source>
</evidence>
<dbReference type="Proteomes" id="UP000515307">
    <property type="component" value="Chromosome"/>
</dbReference>
<proteinExistence type="predicted"/>
<protein>
    <submittedName>
        <fullName evidence="3">DUF4328 domain-containing protein</fullName>
    </submittedName>
</protein>
<feature type="domain" description="DUF4328" evidence="2">
    <location>
        <begin position="50"/>
        <end position="194"/>
    </location>
</feature>
<feature type="transmembrane region" description="Helical" evidence="1">
    <location>
        <begin position="55"/>
        <end position="77"/>
    </location>
</feature>
<accession>A0A7G7BJC4</accession>
<keyword evidence="1" id="KW-1133">Transmembrane helix</keyword>
<evidence type="ECO:0000313" key="3">
    <source>
        <dbReference type="EMBL" id="QNE75439.1"/>
    </source>
</evidence>
<evidence type="ECO:0000259" key="2">
    <source>
        <dbReference type="Pfam" id="PF14219"/>
    </source>
</evidence>
<dbReference type="AlphaFoldDB" id="A0A7G7BJC4"/>
<sequence length="212" mass="23135">MSVPQLRSPAGLSYAAVVLLGLCALTDLFDILFSLSAMAQSGLVANPGRFDALHGALLGMQGFAFVACGIVFCAWLWRVRFNAEAFRPDGHKHSRPWIWCGWFVPFVSFWYPRRILVDVWRASAPDRPGATGTGLINLWWGLWLVCQAETAAPEMAEKDMGTSLFDTAAAYSVGFSLLDLIAACLAAAMVRRITSMQYEKAMAGPARSPEPA</sequence>
<feature type="transmembrane region" description="Helical" evidence="1">
    <location>
        <begin position="12"/>
        <end position="35"/>
    </location>
</feature>
<evidence type="ECO:0000313" key="4">
    <source>
        <dbReference type="Proteomes" id="UP000515307"/>
    </source>
</evidence>
<dbReference type="KEGG" id="sfiy:F0344_13155"/>
<feature type="transmembrane region" description="Helical" evidence="1">
    <location>
        <begin position="168"/>
        <end position="190"/>
    </location>
</feature>
<dbReference type="RefSeq" id="WP_185298966.1">
    <property type="nucleotide sequence ID" value="NZ_CP045702.1"/>
</dbReference>
<organism evidence="3 4">
    <name type="scientific">Streptomyces finlayi</name>
    <dbReference type="NCBI Taxonomy" id="67296"/>
    <lineage>
        <taxon>Bacteria</taxon>
        <taxon>Bacillati</taxon>
        <taxon>Actinomycetota</taxon>
        <taxon>Actinomycetes</taxon>
        <taxon>Kitasatosporales</taxon>
        <taxon>Streptomycetaceae</taxon>
        <taxon>Streptomyces</taxon>
    </lineage>
</organism>
<dbReference type="InterPro" id="IPR025565">
    <property type="entry name" value="DUF4328"/>
</dbReference>
<dbReference type="EMBL" id="CP045702">
    <property type="protein sequence ID" value="QNE75439.1"/>
    <property type="molecule type" value="Genomic_DNA"/>
</dbReference>
<gene>
    <name evidence="3" type="ORF">F0344_13155</name>
</gene>
<feature type="transmembrane region" description="Helical" evidence="1">
    <location>
        <begin position="97"/>
        <end position="113"/>
    </location>
</feature>
<keyword evidence="1" id="KW-0472">Membrane</keyword>
<dbReference type="Pfam" id="PF14219">
    <property type="entry name" value="DUF4328"/>
    <property type="match status" value="1"/>
</dbReference>
<keyword evidence="4" id="KW-1185">Reference proteome</keyword>
<reference evidence="4" key="1">
    <citation type="submission" date="2019-10" db="EMBL/GenBank/DDBJ databases">
        <title>Antimicrobial potential of Antarctic Bacteria.</title>
        <authorList>
            <person name="Benaud N."/>
            <person name="Edwards R.J."/>
            <person name="Ferrari B.C."/>
        </authorList>
    </citation>
    <scope>NUCLEOTIDE SEQUENCE [LARGE SCALE GENOMIC DNA]</scope>
    <source>
        <strain evidence="4">NBSH44</strain>
    </source>
</reference>